<evidence type="ECO:0000313" key="3">
    <source>
        <dbReference type="EMBL" id="WXB06860.1"/>
    </source>
</evidence>
<feature type="domain" description="Methyltransferase type 12" evidence="2">
    <location>
        <begin position="52"/>
        <end position="146"/>
    </location>
</feature>
<name>A0ABZ2L7X3_9BACT</name>
<dbReference type="InterPro" id="IPR013217">
    <property type="entry name" value="Methyltransf_12"/>
</dbReference>
<keyword evidence="4" id="KW-1185">Reference proteome</keyword>
<evidence type="ECO:0000313" key="4">
    <source>
        <dbReference type="Proteomes" id="UP001374803"/>
    </source>
</evidence>
<sequence>MKPMLRDAYSAGIANGDSSTERARLRALEKWADPTSRALIEGLAIQTPWHCLEIGAGTGSLSHWLAERCPRGRVVTADMTADTGPGNLESWGSRVPNLEVARIDLMKDDFPAGTFDLIHARLVLAHLPERDAILQRAVQWLKPDGAILVEDAYILPRDDWARDELTDVHHAFLDVLAAQGFDGRWIRRLPSKLANLGIVDLQVVATPVTFGIGDRIEESWSIGFEQFLPRFLRTGVLTLKQIMAYQNLPRTEAIYMPWLLVSVSGRRPDSERANS</sequence>
<dbReference type="CDD" id="cd02440">
    <property type="entry name" value="AdoMet_MTases"/>
    <property type="match status" value="1"/>
</dbReference>
<dbReference type="PANTHER" id="PTHR43861">
    <property type="entry name" value="TRANS-ACONITATE 2-METHYLTRANSFERASE-RELATED"/>
    <property type="match status" value="1"/>
</dbReference>
<reference evidence="3" key="1">
    <citation type="submission" date="2021-12" db="EMBL/GenBank/DDBJ databases">
        <title>Discovery of the Pendulisporaceae a myxobacterial family with distinct sporulation behavior and unique specialized metabolism.</title>
        <authorList>
            <person name="Garcia R."/>
            <person name="Popoff A."/>
            <person name="Bader C.D."/>
            <person name="Loehr J."/>
            <person name="Walesch S."/>
            <person name="Walt C."/>
            <person name="Boldt J."/>
            <person name="Bunk B."/>
            <person name="Haeckl F.J.F.P.J."/>
            <person name="Gunesch A.P."/>
            <person name="Birkelbach J."/>
            <person name="Nuebel U."/>
            <person name="Pietschmann T."/>
            <person name="Bach T."/>
            <person name="Mueller R."/>
        </authorList>
    </citation>
    <scope>NUCLEOTIDE SEQUENCE</scope>
    <source>
        <strain evidence="3">MSr11367</strain>
    </source>
</reference>
<organism evidence="3 4">
    <name type="scientific">Pendulispora rubella</name>
    <dbReference type="NCBI Taxonomy" id="2741070"/>
    <lineage>
        <taxon>Bacteria</taxon>
        <taxon>Pseudomonadati</taxon>
        <taxon>Myxococcota</taxon>
        <taxon>Myxococcia</taxon>
        <taxon>Myxococcales</taxon>
        <taxon>Sorangiineae</taxon>
        <taxon>Pendulisporaceae</taxon>
        <taxon>Pendulispora</taxon>
    </lineage>
</organism>
<evidence type="ECO:0000256" key="1">
    <source>
        <dbReference type="ARBA" id="ARBA00022679"/>
    </source>
</evidence>
<dbReference type="EMBL" id="CP089983">
    <property type="protein sequence ID" value="WXB06860.1"/>
    <property type="molecule type" value="Genomic_DNA"/>
</dbReference>
<dbReference type="RefSeq" id="WP_394836517.1">
    <property type="nucleotide sequence ID" value="NZ_CP089929.1"/>
</dbReference>
<evidence type="ECO:0000259" key="2">
    <source>
        <dbReference type="Pfam" id="PF08242"/>
    </source>
</evidence>
<dbReference type="SUPFAM" id="SSF53335">
    <property type="entry name" value="S-adenosyl-L-methionine-dependent methyltransferases"/>
    <property type="match status" value="1"/>
</dbReference>
<dbReference type="Proteomes" id="UP001374803">
    <property type="component" value="Chromosome"/>
</dbReference>
<keyword evidence="1" id="KW-0808">Transferase</keyword>
<accession>A0ABZ2L7X3</accession>
<dbReference type="GO" id="GO:0032259">
    <property type="term" value="P:methylation"/>
    <property type="evidence" value="ECO:0007669"/>
    <property type="project" value="UniProtKB-KW"/>
</dbReference>
<keyword evidence="3" id="KW-0489">Methyltransferase</keyword>
<dbReference type="PANTHER" id="PTHR43861:SF3">
    <property type="entry name" value="PUTATIVE (AFU_ORTHOLOGUE AFUA_2G14390)-RELATED"/>
    <property type="match status" value="1"/>
</dbReference>
<gene>
    <name evidence="3" type="ORF">LVJ94_06380</name>
</gene>
<dbReference type="Pfam" id="PF08242">
    <property type="entry name" value="Methyltransf_12"/>
    <property type="match status" value="1"/>
</dbReference>
<proteinExistence type="predicted"/>
<dbReference type="GO" id="GO:0008168">
    <property type="term" value="F:methyltransferase activity"/>
    <property type="evidence" value="ECO:0007669"/>
    <property type="project" value="UniProtKB-KW"/>
</dbReference>
<dbReference type="InterPro" id="IPR029063">
    <property type="entry name" value="SAM-dependent_MTases_sf"/>
</dbReference>
<dbReference type="Gene3D" id="3.40.50.150">
    <property type="entry name" value="Vaccinia Virus protein VP39"/>
    <property type="match status" value="1"/>
</dbReference>
<protein>
    <submittedName>
        <fullName evidence="3">Methyltransferase domain-containing protein</fullName>
    </submittedName>
</protein>